<protein>
    <submittedName>
        <fullName evidence="2">Glycerophosphodiester phosphodiesterase</fullName>
    </submittedName>
</protein>
<name>A0A9D1HI65_9FIRM</name>
<dbReference type="InterPro" id="IPR017946">
    <property type="entry name" value="PLC-like_Pdiesterase_TIM-brl"/>
</dbReference>
<gene>
    <name evidence="2" type="ORF">IAB63_11075</name>
</gene>
<dbReference type="GO" id="GO:0006629">
    <property type="term" value="P:lipid metabolic process"/>
    <property type="evidence" value="ECO:0007669"/>
    <property type="project" value="InterPro"/>
</dbReference>
<comment type="caution">
    <text evidence="2">The sequence shown here is derived from an EMBL/GenBank/DDBJ whole genome shotgun (WGS) entry which is preliminary data.</text>
</comment>
<evidence type="ECO:0000313" key="2">
    <source>
        <dbReference type="EMBL" id="HIU03781.1"/>
    </source>
</evidence>
<accession>A0A9D1HI65</accession>
<feature type="domain" description="GP-PDE" evidence="1">
    <location>
        <begin position="2"/>
        <end position="238"/>
    </location>
</feature>
<dbReference type="Gene3D" id="3.20.20.190">
    <property type="entry name" value="Phosphatidylinositol (PI) phosphodiesterase"/>
    <property type="match status" value="1"/>
</dbReference>
<dbReference type="GO" id="GO:0008081">
    <property type="term" value="F:phosphoric diester hydrolase activity"/>
    <property type="evidence" value="ECO:0007669"/>
    <property type="project" value="InterPro"/>
</dbReference>
<organism evidence="2 3">
    <name type="scientific">Candidatus Onthocola gallistercoris</name>
    <dbReference type="NCBI Taxonomy" id="2840876"/>
    <lineage>
        <taxon>Bacteria</taxon>
        <taxon>Bacillati</taxon>
        <taxon>Bacillota</taxon>
        <taxon>Bacilli</taxon>
        <taxon>Candidatus Onthocola</taxon>
    </lineage>
</organism>
<dbReference type="PANTHER" id="PTHR46211">
    <property type="entry name" value="GLYCEROPHOSPHORYL DIESTER PHOSPHODIESTERASE"/>
    <property type="match status" value="1"/>
</dbReference>
<dbReference type="PANTHER" id="PTHR46211:SF1">
    <property type="entry name" value="GLYCEROPHOSPHODIESTER PHOSPHODIESTERASE, CYTOPLASMIC"/>
    <property type="match status" value="1"/>
</dbReference>
<dbReference type="AlphaFoldDB" id="A0A9D1HI65"/>
<dbReference type="EMBL" id="DVLT01000071">
    <property type="protein sequence ID" value="HIU03781.1"/>
    <property type="molecule type" value="Genomic_DNA"/>
</dbReference>
<dbReference type="Proteomes" id="UP000824164">
    <property type="component" value="Unassembled WGS sequence"/>
</dbReference>
<reference evidence="2" key="2">
    <citation type="journal article" date="2021" name="PeerJ">
        <title>Extensive microbial diversity within the chicken gut microbiome revealed by metagenomics and culture.</title>
        <authorList>
            <person name="Gilroy R."/>
            <person name="Ravi A."/>
            <person name="Getino M."/>
            <person name="Pursley I."/>
            <person name="Horton D.L."/>
            <person name="Alikhan N.F."/>
            <person name="Baker D."/>
            <person name="Gharbi K."/>
            <person name="Hall N."/>
            <person name="Watson M."/>
            <person name="Adriaenssens E.M."/>
            <person name="Foster-Nyarko E."/>
            <person name="Jarju S."/>
            <person name="Secka A."/>
            <person name="Antonio M."/>
            <person name="Oren A."/>
            <person name="Chaudhuri R.R."/>
            <person name="La Ragione R."/>
            <person name="Hildebrand F."/>
            <person name="Pallen M.J."/>
        </authorList>
    </citation>
    <scope>NUCLEOTIDE SEQUENCE</scope>
    <source>
        <strain evidence="2">CHK187-14744</strain>
    </source>
</reference>
<dbReference type="Pfam" id="PF03009">
    <property type="entry name" value="GDPD"/>
    <property type="match status" value="1"/>
</dbReference>
<dbReference type="InterPro" id="IPR030395">
    <property type="entry name" value="GP_PDE_dom"/>
</dbReference>
<evidence type="ECO:0000259" key="1">
    <source>
        <dbReference type="PROSITE" id="PS51704"/>
    </source>
</evidence>
<reference evidence="2" key="1">
    <citation type="submission" date="2020-10" db="EMBL/GenBank/DDBJ databases">
        <authorList>
            <person name="Gilroy R."/>
        </authorList>
    </citation>
    <scope>NUCLEOTIDE SEQUENCE</scope>
    <source>
        <strain evidence="2">CHK187-14744</strain>
    </source>
</reference>
<dbReference type="SUPFAM" id="SSF51695">
    <property type="entry name" value="PLC-like phosphodiesterases"/>
    <property type="match status" value="1"/>
</dbReference>
<evidence type="ECO:0000313" key="3">
    <source>
        <dbReference type="Proteomes" id="UP000824164"/>
    </source>
</evidence>
<dbReference type="CDD" id="cd08563">
    <property type="entry name" value="GDPD_TtGDE_like"/>
    <property type="match status" value="1"/>
</dbReference>
<dbReference type="PROSITE" id="PS51704">
    <property type="entry name" value="GP_PDE"/>
    <property type="match status" value="1"/>
</dbReference>
<proteinExistence type="predicted"/>
<sequence length="240" mass="27517">MIKNIAHRGFSGRYPENTILAFEKAIAEGVYGIENDVHYTKDGELVVIHDEKVDRTTDGVGYVRDYTLKELRKLDASYTHKGEFGVNPIPTLKEYFELLKGTGIVTNIELKTGKYEYPGIERKVYEMMMDMDMKDYVFYSSFNHYSIMRMKAIDPSVKCGFLEQSWILGAGAYTKSYGVECWHPLYKTLTEETVKELKDNGIEINAWTVNEPDAVQSMIDLGIDSVINNYPDMVNQIIKK</sequence>